<protein>
    <submittedName>
        <fullName evidence="3">Caspase family protein</fullName>
    </submittedName>
</protein>
<feature type="domain" description="Peptidase C14 caspase" evidence="2">
    <location>
        <begin position="93"/>
        <end position="257"/>
    </location>
</feature>
<feature type="chain" id="PRO_5046231265" evidence="1">
    <location>
        <begin position="31"/>
        <end position="381"/>
    </location>
</feature>
<feature type="signal peptide" evidence="1">
    <location>
        <begin position="1"/>
        <end position="30"/>
    </location>
</feature>
<dbReference type="RefSeq" id="WP_250933547.1">
    <property type="nucleotide sequence ID" value="NZ_JAMQBK010000126.1"/>
</dbReference>
<accession>A0ABT0UE18</accession>
<sequence length="381" mass="41855">MMRQTCRRQFVLFIAFCLLPSGLLPQIASSQEPTVHAVIIGDTSPAAGWGALAVHITADTVGMYASLANGLPESQFRYYPLSLEDDQWATPDNIMSYLAEVNVRPNDTLLFYYSGHGAADDKGHYFHLAGGKLYRDDVRRAMETKSARLNVLLSDCCNLREDGFSYFAPGIRESPPLRAKPIFEALLLRPTGWVDLNASSPGEGAFFGSDDPEKGGFPGSLFTTALLNLWENQSNTSMTWDEAVDHVRVDVYLAFRQTYPKGAAPEAGFDSQTQQNVYAYSYPGMPPRTGPRTGMTVRNHSNPGALIVRAQPDSPATHAFDVAKQTFVSLQPGQNIVRANDTEIQRVEDLVAVAADSPQLMRLMIQNTNGTASEFLISLSY</sequence>
<dbReference type="SUPFAM" id="SSF50156">
    <property type="entry name" value="PDZ domain-like"/>
    <property type="match status" value="1"/>
</dbReference>
<keyword evidence="4" id="KW-1185">Reference proteome</keyword>
<keyword evidence="1" id="KW-0732">Signal</keyword>
<dbReference type="InterPro" id="IPR036034">
    <property type="entry name" value="PDZ_sf"/>
</dbReference>
<gene>
    <name evidence="3" type="ORF">NB063_31020</name>
</gene>
<dbReference type="Proteomes" id="UP001202961">
    <property type="component" value="Unassembled WGS sequence"/>
</dbReference>
<name>A0ABT0UE18_9BACT</name>
<comment type="caution">
    <text evidence="3">The sequence shown here is derived from an EMBL/GenBank/DDBJ whole genome shotgun (WGS) entry which is preliminary data.</text>
</comment>
<dbReference type="InterPro" id="IPR029030">
    <property type="entry name" value="Caspase-like_dom_sf"/>
</dbReference>
<proteinExistence type="predicted"/>
<dbReference type="SUPFAM" id="SSF52129">
    <property type="entry name" value="Caspase-like"/>
    <property type="match status" value="1"/>
</dbReference>
<reference evidence="3 4" key="1">
    <citation type="journal article" date="2022" name="Syst. Appl. Microbiol.">
        <title>Rhodopirellula aestuarii sp. nov., a novel member of the genus Rhodopirellula isolated from brackish sediments collected in the Tagus River estuary, Portugal.</title>
        <authorList>
            <person name="Vitorino I.R."/>
            <person name="Klimek D."/>
            <person name="Calusinska M."/>
            <person name="Lobo-da-Cunha A."/>
            <person name="Vasconcelos V."/>
            <person name="Lage O.M."/>
        </authorList>
    </citation>
    <scope>NUCLEOTIDE SEQUENCE [LARGE SCALE GENOMIC DNA]</scope>
    <source>
        <strain evidence="3 4">ICT_H3.1</strain>
    </source>
</reference>
<dbReference type="InterPro" id="IPR011600">
    <property type="entry name" value="Pept_C14_caspase"/>
</dbReference>
<evidence type="ECO:0000313" key="4">
    <source>
        <dbReference type="Proteomes" id="UP001202961"/>
    </source>
</evidence>
<dbReference type="Gene3D" id="3.40.50.1460">
    <property type="match status" value="1"/>
</dbReference>
<evidence type="ECO:0000256" key="1">
    <source>
        <dbReference type="SAM" id="SignalP"/>
    </source>
</evidence>
<dbReference type="EMBL" id="JAMQBK010000126">
    <property type="protein sequence ID" value="MCM2375076.1"/>
    <property type="molecule type" value="Genomic_DNA"/>
</dbReference>
<evidence type="ECO:0000313" key="3">
    <source>
        <dbReference type="EMBL" id="MCM2375076.1"/>
    </source>
</evidence>
<evidence type="ECO:0000259" key="2">
    <source>
        <dbReference type="Pfam" id="PF00656"/>
    </source>
</evidence>
<organism evidence="3 4">
    <name type="scientific">Aporhodopirellula aestuarii</name>
    <dbReference type="NCBI Taxonomy" id="2950107"/>
    <lineage>
        <taxon>Bacteria</taxon>
        <taxon>Pseudomonadati</taxon>
        <taxon>Planctomycetota</taxon>
        <taxon>Planctomycetia</taxon>
        <taxon>Pirellulales</taxon>
        <taxon>Pirellulaceae</taxon>
        <taxon>Aporhodopirellula</taxon>
    </lineage>
</organism>
<dbReference type="Gene3D" id="2.30.42.10">
    <property type="match status" value="1"/>
</dbReference>
<dbReference type="Pfam" id="PF00656">
    <property type="entry name" value="Peptidase_C14"/>
    <property type="match status" value="1"/>
</dbReference>